<dbReference type="Pfam" id="PF00168">
    <property type="entry name" value="C2"/>
    <property type="match status" value="1"/>
</dbReference>
<dbReference type="PANTHER" id="PTHR13076:SF5">
    <property type="entry name" value="COILED-COIL AND C2 DOMAIN-CONTAINING PROTEIN 1B"/>
    <property type="match status" value="1"/>
</dbReference>
<reference evidence="6" key="5">
    <citation type="submission" date="2025-09" db="UniProtKB">
        <authorList>
            <consortium name="Ensembl"/>
        </authorList>
    </citation>
    <scope>IDENTIFICATION</scope>
</reference>
<reference evidence="7" key="2">
    <citation type="journal article" date="2007" name="PLoS Biol.">
        <title>Survey sequencing and comparative analysis of the elephant shark (Callorhinchus milii) genome.</title>
        <authorList>
            <person name="Venkatesh B."/>
            <person name="Kirkness E.F."/>
            <person name="Loh Y.H."/>
            <person name="Halpern A.L."/>
            <person name="Lee A.P."/>
            <person name="Johnson J."/>
            <person name="Dandona N."/>
            <person name="Viswanathan L.D."/>
            <person name="Tay A."/>
            <person name="Venter J.C."/>
            <person name="Strausberg R.L."/>
            <person name="Brenner S."/>
        </authorList>
    </citation>
    <scope>NUCLEOTIDE SEQUENCE [LARGE SCALE GENOMIC DNA]</scope>
</reference>
<feature type="region of interest" description="Disordered" evidence="4">
    <location>
        <begin position="212"/>
        <end position="232"/>
    </location>
</feature>
<comment type="similarity">
    <text evidence="1">Belongs to the CC2D1 family.</text>
</comment>
<dbReference type="InterPro" id="IPR000008">
    <property type="entry name" value="C2_dom"/>
</dbReference>
<dbReference type="SMART" id="SM00239">
    <property type="entry name" value="C2"/>
    <property type="match status" value="1"/>
</dbReference>
<keyword evidence="7" id="KW-1185">Reference proteome</keyword>
<dbReference type="Gene3D" id="2.60.40.150">
    <property type="entry name" value="C2 domain"/>
    <property type="match status" value="1"/>
</dbReference>
<gene>
    <name evidence="6" type="primary">cc2d1b</name>
</gene>
<dbReference type="InterPro" id="IPR039725">
    <property type="entry name" value="CC2D1A/B"/>
</dbReference>
<dbReference type="SUPFAM" id="SSF49562">
    <property type="entry name" value="C2 domain (Calcium/lipid-binding domain, CaLB)"/>
    <property type="match status" value="1"/>
</dbReference>
<evidence type="ECO:0000313" key="7">
    <source>
        <dbReference type="Proteomes" id="UP000314986"/>
    </source>
</evidence>
<evidence type="ECO:0000313" key="6">
    <source>
        <dbReference type="Ensembl" id="ENSCMIP00000025129.1"/>
    </source>
</evidence>
<reference evidence="7" key="1">
    <citation type="journal article" date="2006" name="Science">
        <title>Ancient noncoding elements conserved in the human genome.</title>
        <authorList>
            <person name="Venkatesh B."/>
            <person name="Kirkness E.F."/>
            <person name="Loh Y.H."/>
            <person name="Halpern A.L."/>
            <person name="Lee A.P."/>
            <person name="Johnson J."/>
            <person name="Dandona N."/>
            <person name="Viswanathan L.D."/>
            <person name="Tay A."/>
            <person name="Venter J.C."/>
            <person name="Strausberg R.L."/>
            <person name="Brenner S."/>
        </authorList>
    </citation>
    <scope>NUCLEOTIDE SEQUENCE [LARGE SCALE GENOMIC DNA]</scope>
</reference>
<dbReference type="AlphaFoldDB" id="A0A4W3I584"/>
<reference evidence="6" key="4">
    <citation type="submission" date="2025-08" db="UniProtKB">
        <authorList>
            <consortium name="Ensembl"/>
        </authorList>
    </citation>
    <scope>IDENTIFICATION</scope>
</reference>
<accession>A0A4W3I584</accession>
<dbReference type="PROSITE" id="PS50004">
    <property type="entry name" value="C2"/>
    <property type="match status" value="1"/>
</dbReference>
<protein>
    <recommendedName>
        <fullName evidence="3">Coiled-coil and C2 domain-containing protein 1B</fullName>
    </recommendedName>
</protein>
<evidence type="ECO:0000256" key="2">
    <source>
        <dbReference type="ARBA" id="ARBA00023054"/>
    </source>
</evidence>
<proteinExistence type="inferred from homology"/>
<reference evidence="7" key="3">
    <citation type="journal article" date="2014" name="Nature">
        <title>Elephant shark genome provides unique insights into gnathostome evolution.</title>
        <authorList>
            <consortium name="International Elephant Shark Genome Sequencing Consortium"/>
            <person name="Venkatesh B."/>
            <person name="Lee A.P."/>
            <person name="Ravi V."/>
            <person name="Maurya A.K."/>
            <person name="Lian M.M."/>
            <person name="Swann J.B."/>
            <person name="Ohta Y."/>
            <person name="Flajnik M.F."/>
            <person name="Sutoh Y."/>
            <person name="Kasahara M."/>
            <person name="Hoon S."/>
            <person name="Gangu V."/>
            <person name="Roy S.W."/>
            <person name="Irimia M."/>
            <person name="Korzh V."/>
            <person name="Kondrychyn I."/>
            <person name="Lim Z.W."/>
            <person name="Tay B.H."/>
            <person name="Tohari S."/>
            <person name="Kong K.W."/>
            <person name="Ho S."/>
            <person name="Lorente-Galdos B."/>
            <person name="Quilez J."/>
            <person name="Marques-Bonet T."/>
            <person name="Raney B.J."/>
            <person name="Ingham P.W."/>
            <person name="Tay A."/>
            <person name="Hillier L.W."/>
            <person name="Minx P."/>
            <person name="Boehm T."/>
            <person name="Wilson R.K."/>
            <person name="Brenner S."/>
            <person name="Warren W.C."/>
        </authorList>
    </citation>
    <scope>NUCLEOTIDE SEQUENCE [LARGE SCALE GENOMIC DNA]</scope>
</reference>
<dbReference type="SMART" id="SM00685">
    <property type="entry name" value="DM14"/>
    <property type="match status" value="4"/>
</dbReference>
<dbReference type="InterPro" id="IPR006608">
    <property type="entry name" value="CC2D1A/B_DM14"/>
</dbReference>
<evidence type="ECO:0000256" key="4">
    <source>
        <dbReference type="SAM" id="MobiDB-lite"/>
    </source>
</evidence>
<evidence type="ECO:0000256" key="3">
    <source>
        <dbReference type="ARBA" id="ARBA00068693"/>
    </source>
</evidence>
<sequence>MKSVHGSSHSFPKLIIVAEATSGVQGTVEERIQMYKAAISKAKEAGETSKTRRYERGLKTLETMLTSVKKGKTINEAELPPPVAVGKISAAAPKADNVERLEDESTTEGMAKDHQDLPTVVVEAPVPAPKSNTSVLPVEVILPLVSSSSEPTRLCNPFAETNDTTALLTGRQKEYRLAALKAKQRGDIEKAKEFMKTSKKFDSVIMALNSGEPVDLRNLPPSPGKSPPRPPKDILEALQQRMEKYKSAAAQAKAGGNDRKARMHERIAKQYQDVIRAHKAGRKVDFADLPIPPGFPPIPGVQDTGGNQDIAEVLEAASQLATAEVTEEDEDEEEAEGQYVLPFFSAAQLQLEFLENRKKLYIKAAIQAKQKKNLEQAKQFLRTIKGFDPMIEAVKSGKPIDISKVPSPPDDDEDDFIMVYHKDVKVSSNFEEVYTNLMKLLREQYQKCLTYSKQFTHLGNVVETTKFEKMAASCSKNMEILKLAQAQGLNPPKHHFEERSFQIVRIFSDLSSTEMLLIIVKGINLPAPPGKVISDSTLTEQAPKFKTNVIKNTNCPEYNQSFKLNINRNHRGFKRVIQSKGIKFEIIHKGGFLRCDKPVGTAQLKLDKLETECEVREIIEIFDGRKSTGGRLEVKAQIREPLSGQDLQMITEKWLVLDTIMLSILELII</sequence>
<dbReference type="PANTHER" id="PTHR13076">
    <property type="entry name" value="COILED-COIL AND C2 DOMAIN-CONTAINING PROTEIN 1-LIKE"/>
    <property type="match status" value="1"/>
</dbReference>
<dbReference type="Pfam" id="PF21528">
    <property type="entry name" value="CC2D1A-B_DM14"/>
    <property type="match status" value="4"/>
</dbReference>
<dbReference type="InterPro" id="IPR035892">
    <property type="entry name" value="C2_domain_sf"/>
</dbReference>
<dbReference type="Proteomes" id="UP000314986">
    <property type="component" value="Unassembled WGS sequence"/>
</dbReference>
<feature type="compositionally biased region" description="Pro residues" evidence="4">
    <location>
        <begin position="220"/>
        <end position="229"/>
    </location>
</feature>
<dbReference type="GeneTree" id="ENSGT00390000009595"/>
<evidence type="ECO:0000256" key="1">
    <source>
        <dbReference type="ARBA" id="ARBA00010672"/>
    </source>
</evidence>
<evidence type="ECO:0000259" key="5">
    <source>
        <dbReference type="PROSITE" id="PS50004"/>
    </source>
</evidence>
<keyword evidence="2" id="KW-0175">Coiled coil</keyword>
<dbReference type="FunFam" id="2.60.40.150:FF:000104">
    <property type="entry name" value="coiled-coil and C2 domain-containing protein 1B"/>
    <property type="match status" value="1"/>
</dbReference>
<dbReference type="GO" id="GO:0001227">
    <property type="term" value="F:DNA-binding transcription repressor activity, RNA polymerase II-specific"/>
    <property type="evidence" value="ECO:0007669"/>
    <property type="project" value="InterPro"/>
</dbReference>
<dbReference type="Ensembl" id="ENSCMIT00000025542.1">
    <property type="protein sequence ID" value="ENSCMIP00000025129.1"/>
    <property type="gene ID" value="ENSCMIG00000011047.1"/>
</dbReference>
<organism evidence="6 7">
    <name type="scientific">Callorhinchus milii</name>
    <name type="common">Ghost shark</name>
    <dbReference type="NCBI Taxonomy" id="7868"/>
    <lineage>
        <taxon>Eukaryota</taxon>
        <taxon>Metazoa</taxon>
        <taxon>Chordata</taxon>
        <taxon>Craniata</taxon>
        <taxon>Vertebrata</taxon>
        <taxon>Chondrichthyes</taxon>
        <taxon>Holocephali</taxon>
        <taxon>Chimaeriformes</taxon>
        <taxon>Callorhinchidae</taxon>
        <taxon>Callorhinchus</taxon>
    </lineage>
</organism>
<feature type="domain" description="C2" evidence="5">
    <location>
        <begin position="495"/>
        <end position="619"/>
    </location>
</feature>
<name>A0A4W3I584_CALMI</name>